<keyword evidence="2" id="KW-1185">Reference proteome</keyword>
<dbReference type="GO" id="GO:0032259">
    <property type="term" value="P:methylation"/>
    <property type="evidence" value="ECO:0007669"/>
    <property type="project" value="UniProtKB-KW"/>
</dbReference>
<protein>
    <submittedName>
        <fullName evidence="1">Class I SAM-dependent methyltransferase</fullName>
    </submittedName>
</protein>
<evidence type="ECO:0000313" key="2">
    <source>
        <dbReference type="Proteomes" id="UP001500782"/>
    </source>
</evidence>
<dbReference type="PANTHER" id="PTHR36112">
    <property type="entry name" value="RIBOSOMAL RNA SMALL SUBUNIT METHYLTRANSFERASE J"/>
    <property type="match status" value="1"/>
</dbReference>
<evidence type="ECO:0000313" key="1">
    <source>
        <dbReference type="EMBL" id="GAA0348292.1"/>
    </source>
</evidence>
<dbReference type="Pfam" id="PF04445">
    <property type="entry name" value="SAM_MT"/>
    <property type="match status" value="1"/>
</dbReference>
<dbReference type="GO" id="GO:0008168">
    <property type="term" value="F:methyltransferase activity"/>
    <property type="evidence" value="ECO:0007669"/>
    <property type="project" value="UniProtKB-KW"/>
</dbReference>
<keyword evidence="1" id="KW-0489">Methyltransferase</keyword>
<dbReference type="Gene3D" id="3.40.50.150">
    <property type="entry name" value="Vaccinia Virus protein VP39"/>
    <property type="match status" value="1"/>
</dbReference>
<dbReference type="Proteomes" id="UP001500782">
    <property type="component" value="Unassembled WGS sequence"/>
</dbReference>
<organism evidence="1 2">
    <name type="scientific">Bacillus carboniphilus</name>
    <dbReference type="NCBI Taxonomy" id="86663"/>
    <lineage>
        <taxon>Bacteria</taxon>
        <taxon>Bacillati</taxon>
        <taxon>Bacillota</taxon>
        <taxon>Bacilli</taxon>
        <taxon>Bacillales</taxon>
        <taxon>Bacillaceae</taxon>
        <taxon>Bacillus</taxon>
    </lineage>
</organism>
<dbReference type="InterPro" id="IPR007536">
    <property type="entry name" value="16SrRNA_methylTrfase_J"/>
</dbReference>
<sequence>MTVIVTTCLRPNTVLEDRALQISEQLKLQYIEREKVSIDKLHEKLQASILVVGKNRLEYFPIGYQEPIFFHPSSAMFRVKRLVREEKDPLIEVCKLEKGDSFLDCTLGLCSDSIVAAYHVGEKGHVVGLEVNQILSHIVKTGLKTWDTTYSPLLDALNRIEVINTSFHEYLSNLPDQSFDCVYFDPMFEHTIEESESMRKWERLADYSTIDERVVREACRVAKKRVVLKAHYRSHWFEEFGFTRLPRKSAKFHFGFIEKK</sequence>
<keyword evidence="1" id="KW-0808">Transferase</keyword>
<comment type="caution">
    <text evidence="1">The sequence shown here is derived from an EMBL/GenBank/DDBJ whole genome shotgun (WGS) entry which is preliminary data.</text>
</comment>
<reference evidence="2" key="1">
    <citation type="journal article" date="2019" name="Int. J. Syst. Evol. Microbiol.">
        <title>The Global Catalogue of Microorganisms (GCM) 10K type strain sequencing project: providing services to taxonomists for standard genome sequencing and annotation.</title>
        <authorList>
            <consortium name="The Broad Institute Genomics Platform"/>
            <consortium name="The Broad Institute Genome Sequencing Center for Infectious Disease"/>
            <person name="Wu L."/>
            <person name="Ma J."/>
        </authorList>
    </citation>
    <scope>NUCLEOTIDE SEQUENCE [LARGE SCALE GENOMIC DNA]</scope>
    <source>
        <strain evidence="2">JCM 9731</strain>
    </source>
</reference>
<dbReference type="EMBL" id="BAAADJ010000064">
    <property type="protein sequence ID" value="GAA0348292.1"/>
    <property type="molecule type" value="Genomic_DNA"/>
</dbReference>
<dbReference type="SUPFAM" id="SSF53335">
    <property type="entry name" value="S-adenosyl-L-methionine-dependent methyltransferases"/>
    <property type="match status" value="1"/>
</dbReference>
<accession>A0ABP3GPD1</accession>
<dbReference type="InterPro" id="IPR029063">
    <property type="entry name" value="SAM-dependent_MTases_sf"/>
</dbReference>
<gene>
    <name evidence="1" type="ORF">GCM10008967_43270</name>
</gene>
<dbReference type="PANTHER" id="PTHR36112:SF1">
    <property type="entry name" value="RIBOSOMAL RNA SMALL SUBUNIT METHYLTRANSFERASE J"/>
    <property type="match status" value="1"/>
</dbReference>
<proteinExistence type="predicted"/>
<name>A0ABP3GPD1_9BACI</name>
<dbReference type="RefSeq" id="WP_343804173.1">
    <property type="nucleotide sequence ID" value="NZ_BAAADJ010000064.1"/>
</dbReference>